<evidence type="ECO:0000313" key="9">
    <source>
        <dbReference type="Proteomes" id="UP000822688"/>
    </source>
</evidence>
<reference evidence="8" key="1">
    <citation type="submission" date="2020-06" db="EMBL/GenBank/DDBJ databases">
        <title>WGS assembly of Ceratodon purpureus strain R40.</title>
        <authorList>
            <person name="Carey S.B."/>
            <person name="Jenkins J."/>
            <person name="Shu S."/>
            <person name="Lovell J.T."/>
            <person name="Sreedasyam A."/>
            <person name="Maumus F."/>
            <person name="Tiley G.P."/>
            <person name="Fernandez-Pozo N."/>
            <person name="Barry K."/>
            <person name="Chen C."/>
            <person name="Wang M."/>
            <person name="Lipzen A."/>
            <person name="Daum C."/>
            <person name="Saski C.A."/>
            <person name="Payton A.C."/>
            <person name="Mcbreen J.C."/>
            <person name="Conrad R.E."/>
            <person name="Kollar L.M."/>
            <person name="Olsson S."/>
            <person name="Huttunen S."/>
            <person name="Landis J.B."/>
            <person name="Wickett N.J."/>
            <person name="Johnson M.G."/>
            <person name="Rensing S.A."/>
            <person name="Grimwood J."/>
            <person name="Schmutz J."/>
            <person name="Mcdaniel S.F."/>
        </authorList>
    </citation>
    <scope>NUCLEOTIDE SEQUENCE</scope>
    <source>
        <strain evidence="8">R40</strain>
    </source>
</reference>
<comment type="similarity">
    <text evidence="2 6">Belongs to the zinc-containing alcohol dehydrogenase family.</text>
</comment>
<keyword evidence="5" id="KW-0560">Oxidoreductase</keyword>
<dbReference type="SUPFAM" id="SSF51735">
    <property type="entry name" value="NAD(P)-binding Rossmann-fold domains"/>
    <property type="match status" value="1"/>
</dbReference>
<dbReference type="Gene3D" id="3.40.50.720">
    <property type="entry name" value="NAD(P)-binding Rossmann-like Domain"/>
    <property type="match status" value="1"/>
</dbReference>
<dbReference type="CDD" id="cd05283">
    <property type="entry name" value="CAD1"/>
    <property type="match status" value="1"/>
</dbReference>
<dbReference type="Pfam" id="PF00107">
    <property type="entry name" value="ADH_zinc_N"/>
    <property type="match status" value="1"/>
</dbReference>
<dbReference type="InterPro" id="IPR036291">
    <property type="entry name" value="NAD(P)-bd_dom_sf"/>
</dbReference>
<dbReference type="AlphaFoldDB" id="A0A8T0IZL0"/>
<dbReference type="InterPro" id="IPR011032">
    <property type="entry name" value="GroES-like_sf"/>
</dbReference>
<dbReference type="PROSITE" id="PS00059">
    <property type="entry name" value="ADH_ZINC"/>
    <property type="match status" value="1"/>
</dbReference>
<dbReference type="EMBL" id="CM026422">
    <property type="protein sequence ID" value="KAG0588412.1"/>
    <property type="molecule type" value="Genomic_DNA"/>
</dbReference>
<dbReference type="InterPro" id="IPR020843">
    <property type="entry name" value="ER"/>
</dbReference>
<keyword evidence="3 6" id="KW-0479">Metal-binding</keyword>
<keyword evidence="9" id="KW-1185">Reference proteome</keyword>
<name>A0A8T0IZL0_CERPU</name>
<evidence type="ECO:0000259" key="7">
    <source>
        <dbReference type="SMART" id="SM00829"/>
    </source>
</evidence>
<dbReference type="GO" id="GO:0009809">
    <property type="term" value="P:lignin biosynthetic process"/>
    <property type="evidence" value="ECO:0007669"/>
    <property type="project" value="UniProtKB-ARBA"/>
</dbReference>
<dbReference type="EMBL" id="CM026422">
    <property type="protein sequence ID" value="KAG0588416.1"/>
    <property type="molecule type" value="Genomic_DNA"/>
</dbReference>
<feature type="domain" description="Enoyl reductase (ER)" evidence="7">
    <location>
        <begin position="5"/>
        <end position="347"/>
    </location>
</feature>
<dbReference type="Proteomes" id="UP000822688">
    <property type="component" value="Chromosome 2"/>
</dbReference>
<organism evidence="8 9">
    <name type="scientific">Ceratodon purpureus</name>
    <name type="common">Fire moss</name>
    <name type="synonym">Dicranum purpureum</name>
    <dbReference type="NCBI Taxonomy" id="3225"/>
    <lineage>
        <taxon>Eukaryota</taxon>
        <taxon>Viridiplantae</taxon>
        <taxon>Streptophyta</taxon>
        <taxon>Embryophyta</taxon>
        <taxon>Bryophyta</taxon>
        <taxon>Bryophytina</taxon>
        <taxon>Bryopsida</taxon>
        <taxon>Dicranidae</taxon>
        <taxon>Pseudoditrichales</taxon>
        <taxon>Ditrichaceae</taxon>
        <taxon>Ceratodon</taxon>
    </lineage>
</organism>
<evidence type="ECO:0000256" key="3">
    <source>
        <dbReference type="ARBA" id="ARBA00022723"/>
    </source>
</evidence>
<dbReference type="Pfam" id="PF08240">
    <property type="entry name" value="ADH_N"/>
    <property type="match status" value="1"/>
</dbReference>
<evidence type="ECO:0000256" key="2">
    <source>
        <dbReference type="ARBA" id="ARBA00008072"/>
    </source>
</evidence>
<dbReference type="EMBL" id="CM026422">
    <property type="protein sequence ID" value="KAG0588414.1"/>
    <property type="molecule type" value="Genomic_DNA"/>
</dbReference>
<keyword evidence="4 6" id="KW-0862">Zinc</keyword>
<accession>A0A8T0IZL0</accession>
<evidence type="ECO:0000313" key="8">
    <source>
        <dbReference type="EMBL" id="KAG0588412.1"/>
    </source>
</evidence>
<dbReference type="SMART" id="SM00829">
    <property type="entry name" value="PKS_ER"/>
    <property type="match status" value="1"/>
</dbReference>
<dbReference type="EMBL" id="CM026422">
    <property type="protein sequence ID" value="KAG0588415.1"/>
    <property type="molecule type" value="Genomic_DNA"/>
</dbReference>
<evidence type="ECO:0000256" key="6">
    <source>
        <dbReference type="RuleBase" id="RU361277"/>
    </source>
</evidence>
<proteinExistence type="inferred from homology"/>
<evidence type="ECO:0000256" key="1">
    <source>
        <dbReference type="ARBA" id="ARBA00001947"/>
    </source>
</evidence>
<dbReference type="FunFam" id="3.90.180.10:FF:000004">
    <property type="entry name" value="probable cinnamyl alcohol dehydrogenase"/>
    <property type="match status" value="1"/>
</dbReference>
<comment type="cofactor">
    <cofactor evidence="1 6">
        <name>Zn(2+)</name>
        <dbReference type="ChEBI" id="CHEBI:29105"/>
    </cofactor>
</comment>
<dbReference type="FunFam" id="3.40.50.720:FF:000022">
    <property type="entry name" value="Cinnamyl alcohol dehydrogenase"/>
    <property type="match status" value="1"/>
</dbReference>
<dbReference type="InterPro" id="IPR047109">
    <property type="entry name" value="CAD-like"/>
</dbReference>
<dbReference type="EMBL" id="CM026422">
    <property type="protein sequence ID" value="KAG0588413.1"/>
    <property type="molecule type" value="Genomic_DNA"/>
</dbReference>
<gene>
    <name evidence="8" type="ORF">KC19_2G241100</name>
</gene>
<sequence length="356" mass="38745">MGESGVVETLGWAAQDKSGHLAPFKFTRRATGPHDVKMKVTYCGICHSDLHQIRNDWRGSVFPMVPGHEVVGVVKEVGSEVDDFKVGQLIGVGCMVHSCHSCESCDNGLEQFCPKVVWTYNSVDTDGTPTYGGYSGELVCNRKFVLRMPENLPPDAAAPLLCAGITVYSPMKHFGMTEKGKSFGLVGLGGLGHMAVKFAKAFGLKVTIFSTSPAKEKEARGILGADEFILSTDKEKMKAAEKTIDYIIDTVSAVHTLDDYLALLKTNGKIILVGVPESPLQLSPTSVIFGRRFVGGSLIGGVAETQEMLDFCGKNNITCMIEKIPMSYVNTAMERLQKNDVKYRFVIDIENTLTSE</sequence>
<dbReference type="GO" id="GO:0016616">
    <property type="term" value="F:oxidoreductase activity, acting on the CH-OH group of donors, NAD or NADP as acceptor"/>
    <property type="evidence" value="ECO:0007669"/>
    <property type="project" value="InterPro"/>
</dbReference>
<evidence type="ECO:0000256" key="4">
    <source>
        <dbReference type="ARBA" id="ARBA00022833"/>
    </source>
</evidence>
<dbReference type="InterPro" id="IPR013149">
    <property type="entry name" value="ADH-like_C"/>
</dbReference>
<protein>
    <recommendedName>
        <fullName evidence="7">Enoyl reductase (ER) domain-containing protein</fullName>
    </recommendedName>
</protein>
<dbReference type="FunFam" id="3.90.180.10:FF:000100">
    <property type="entry name" value="Putative cinnamyl alcohol dehydrogenase 6"/>
    <property type="match status" value="1"/>
</dbReference>
<dbReference type="SUPFAM" id="SSF50129">
    <property type="entry name" value="GroES-like"/>
    <property type="match status" value="1"/>
</dbReference>
<dbReference type="InterPro" id="IPR002328">
    <property type="entry name" value="ADH_Zn_CS"/>
</dbReference>
<comment type="caution">
    <text evidence="8">The sequence shown here is derived from an EMBL/GenBank/DDBJ whole genome shotgun (WGS) entry which is preliminary data.</text>
</comment>
<dbReference type="GO" id="GO:0008270">
    <property type="term" value="F:zinc ion binding"/>
    <property type="evidence" value="ECO:0007669"/>
    <property type="project" value="InterPro"/>
</dbReference>
<evidence type="ECO:0000256" key="5">
    <source>
        <dbReference type="ARBA" id="ARBA00023002"/>
    </source>
</evidence>
<dbReference type="InterPro" id="IPR013154">
    <property type="entry name" value="ADH-like_N"/>
</dbReference>
<dbReference type="Gene3D" id="3.90.180.10">
    <property type="entry name" value="Medium-chain alcohol dehydrogenases, catalytic domain"/>
    <property type="match status" value="1"/>
</dbReference>
<dbReference type="PANTHER" id="PTHR42683">
    <property type="entry name" value="ALDEHYDE REDUCTASE"/>
    <property type="match status" value="1"/>
</dbReference>